<protein>
    <submittedName>
        <fullName evidence="1">Uncharacterized protein</fullName>
    </submittedName>
</protein>
<dbReference type="AlphaFoldDB" id="A0A6C0J3D4"/>
<sequence length="46" mass="5215">MHMTNVPILQEGLEANLTDCHNTLMPRVLPEVEELKLNNFGNTTHV</sequence>
<name>A0A6C0J3D4_9ZZZZ</name>
<dbReference type="EMBL" id="MN740318">
    <property type="protein sequence ID" value="QHT99832.1"/>
    <property type="molecule type" value="Genomic_DNA"/>
</dbReference>
<evidence type="ECO:0000313" key="1">
    <source>
        <dbReference type="EMBL" id="QHT99832.1"/>
    </source>
</evidence>
<proteinExistence type="predicted"/>
<accession>A0A6C0J3D4</accession>
<organism evidence="1">
    <name type="scientific">viral metagenome</name>
    <dbReference type="NCBI Taxonomy" id="1070528"/>
    <lineage>
        <taxon>unclassified sequences</taxon>
        <taxon>metagenomes</taxon>
        <taxon>organismal metagenomes</taxon>
    </lineage>
</organism>
<reference evidence="1" key="1">
    <citation type="journal article" date="2020" name="Nature">
        <title>Giant virus diversity and host interactions through global metagenomics.</title>
        <authorList>
            <person name="Schulz F."/>
            <person name="Roux S."/>
            <person name="Paez-Espino D."/>
            <person name="Jungbluth S."/>
            <person name="Walsh D.A."/>
            <person name="Denef V.J."/>
            <person name="McMahon K.D."/>
            <person name="Konstantinidis K.T."/>
            <person name="Eloe-Fadrosh E.A."/>
            <person name="Kyrpides N.C."/>
            <person name="Woyke T."/>
        </authorList>
    </citation>
    <scope>NUCLEOTIDE SEQUENCE</scope>
    <source>
        <strain evidence="1">GVMAG-M-3300025778-1</strain>
    </source>
</reference>